<name>A0A5M3M9I8_CONPW</name>
<dbReference type="InterPro" id="IPR002347">
    <property type="entry name" value="SDR_fam"/>
</dbReference>
<dbReference type="EMBL" id="JH711588">
    <property type="protein sequence ID" value="EIW75524.1"/>
    <property type="molecule type" value="Genomic_DNA"/>
</dbReference>
<reference evidence="5" key="1">
    <citation type="journal article" date="2012" name="Science">
        <title>The Paleozoic origin of enzymatic lignin decomposition reconstructed from 31 fungal genomes.</title>
        <authorList>
            <person name="Floudas D."/>
            <person name="Binder M."/>
            <person name="Riley R."/>
            <person name="Barry K."/>
            <person name="Blanchette R.A."/>
            <person name="Henrissat B."/>
            <person name="Martinez A.T."/>
            <person name="Otillar R."/>
            <person name="Spatafora J.W."/>
            <person name="Yadav J.S."/>
            <person name="Aerts A."/>
            <person name="Benoit I."/>
            <person name="Boyd A."/>
            <person name="Carlson A."/>
            <person name="Copeland A."/>
            <person name="Coutinho P.M."/>
            <person name="de Vries R.P."/>
            <person name="Ferreira P."/>
            <person name="Findley K."/>
            <person name="Foster B."/>
            <person name="Gaskell J."/>
            <person name="Glotzer D."/>
            <person name="Gorecki P."/>
            <person name="Heitman J."/>
            <person name="Hesse C."/>
            <person name="Hori C."/>
            <person name="Igarashi K."/>
            <person name="Jurgens J.A."/>
            <person name="Kallen N."/>
            <person name="Kersten P."/>
            <person name="Kohler A."/>
            <person name="Kuees U."/>
            <person name="Kumar T.K.A."/>
            <person name="Kuo A."/>
            <person name="LaButti K."/>
            <person name="Larrondo L.F."/>
            <person name="Lindquist E."/>
            <person name="Ling A."/>
            <person name="Lombard V."/>
            <person name="Lucas S."/>
            <person name="Lundell T."/>
            <person name="Martin R."/>
            <person name="McLaughlin D.J."/>
            <person name="Morgenstern I."/>
            <person name="Morin E."/>
            <person name="Murat C."/>
            <person name="Nagy L.G."/>
            <person name="Nolan M."/>
            <person name="Ohm R.A."/>
            <person name="Patyshakuliyeva A."/>
            <person name="Rokas A."/>
            <person name="Ruiz-Duenas F.J."/>
            <person name="Sabat G."/>
            <person name="Salamov A."/>
            <person name="Samejima M."/>
            <person name="Schmutz J."/>
            <person name="Slot J.C."/>
            <person name="St John F."/>
            <person name="Stenlid J."/>
            <person name="Sun H."/>
            <person name="Sun S."/>
            <person name="Syed K."/>
            <person name="Tsang A."/>
            <person name="Wiebenga A."/>
            <person name="Young D."/>
            <person name="Pisabarro A."/>
            <person name="Eastwood D.C."/>
            <person name="Martin F."/>
            <person name="Cullen D."/>
            <person name="Grigoriev I.V."/>
            <person name="Hibbett D.S."/>
        </authorList>
    </citation>
    <scope>NUCLEOTIDE SEQUENCE [LARGE SCALE GENOMIC DNA]</scope>
    <source>
        <strain evidence="5">RWD-64-598 SS2</strain>
    </source>
</reference>
<evidence type="ECO:0000313" key="5">
    <source>
        <dbReference type="Proteomes" id="UP000053558"/>
    </source>
</evidence>
<dbReference type="InterPro" id="IPR020904">
    <property type="entry name" value="Sc_DH/Rdtase_CS"/>
</dbReference>
<dbReference type="KEGG" id="cput:CONPUDRAFT_85318"/>
<dbReference type="Pfam" id="PF00106">
    <property type="entry name" value="adh_short"/>
    <property type="match status" value="1"/>
</dbReference>
<evidence type="ECO:0000256" key="2">
    <source>
        <dbReference type="ARBA" id="ARBA00022857"/>
    </source>
</evidence>
<keyword evidence="2" id="KW-0521">NADP</keyword>
<dbReference type="InterPro" id="IPR036291">
    <property type="entry name" value="NAD(P)-bd_dom_sf"/>
</dbReference>
<evidence type="ECO:0000256" key="1">
    <source>
        <dbReference type="ARBA" id="ARBA00006484"/>
    </source>
</evidence>
<dbReference type="OrthoDB" id="498125at2759"/>
<dbReference type="RefSeq" id="XP_007774237.1">
    <property type="nucleotide sequence ID" value="XM_007776047.1"/>
</dbReference>
<dbReference type="GeneID" id="19210927"/>
<dbReference type="PANTHER" id="PTHR42760">
    <property type="entry name" value="SHORT-CHAIN DEHYDROGENASES/REDUCTASES FAMILY MEMBER"/>
    <property type="match status" value="1"/>
</dbReference>
<dbReference type="GO" id="GO:0016616">
    <property type="term" value="F:oxidoreductase activity, acting on the CH-OH group of donors, NAD or NADP as acceptor"/>
    <property type="evidence" value="ECO:0007669"/>
    <property type="project" value="TreeGrafter"/>
</dbReference>
<sequence>MPSKASKGVALITGCAQGLGRAIATRLATDGYAIALVDLPSKREAVEELASELGKKLDGIRTLVALADVTIEDQVRDAVEKAAQELGGVDVLVTSAGIVRINLICDVSEKEWDDVIGVNLKGTFLCYKHVGLQMIKQGRGGRMIGISSIAGKKGLALASAYSASKFAVRGLTQSAAAEFGPHGITVNAVAPGGVDTALLRAAQSGIKSTAESRQDVPWQGTAHALSATTAALGVLAEPEDIAGTVSYLVSPDARYISGQTINVDGGIQYD</sequence>
<evidence type="ECO:0000313" key="4">
    <source>
        <dbReference type="EMBL" id="EIW75524.1"/>
    </source>
</evidence>
<dbReference type="PROSITE" id="PS00061">
    <property type="entry name" value="ADH_SHORT"/>
    <property type="match status" value="1"/>
</dbReference>
<comment type="caution">
    <text evidence="4">The sequence shown here is derived from an EMBL/GenBank/DDBJ whole genome shotgun (WGS) entry which is preliminary data.</text>
</comment>
<dbReference type="FunFam" id="3.40.50.720:FF:000084">
    <property type="entry name" value="Short-chain dehydrogenase reductase"/>
    <property type="match status" value="1"/>
</dbReference>
<gene>
    <name evidence="4" type="ORF">CONPUDRAFT_85318</name>
</gene>
<proteinExistence type="inferred from homology"/>
<dbReference type="PRINTS" id="PR00080">
    <property type="entry name" value="SDRFAMILY"/>
</dbReference>
<dbReference type="Gene3D" id="3.40.50.720">
    <property type="entry name" value="NAD(P)-binding Rossmann-like Domain"/>
    <property type="match status" value="1"/>
</dbReference>
<dbReference type="AlphaFoldDB" id="A0A5M3M9I8"/>
<organism evidence="4 5">
    <name type="scientific">Coniophora puteana (strain RWD-64-598)</name>
    <name type="common">Brown rot fungus</name>
    <dbReference type="NCBI Taxonomy" id="741705"/>
    <lineage>
        <taxon>Eukaryota</taxon>
        <taxon>Fungi</taxon>
        <taxon>Dikarya</taxon>
        <taxon>Basidiomycota</taxon>
        <taxon>Agaricomycotina</taxon>
        <taxon>Agaricomycetes</taxon>
        <taxon>Agaricomycetidae</taxon>
        <taxon>Boletales</taxon>
        <taxon>Coniophorineae</taxon>
        <taxon>Coniophoraceae</taxon>
        <taxon>Coniophora</taxon>
    </lineage>
</organism>
<keyword evidence="5" id="KW-1185">Reference proteome</keyword>
<dbReference type="PRINTS" id="PR00081">
    <property type="entry name" value="GDHRDH"/>
</dbReference>
<comment type="similarity">
    <text evidence="1 3">Belongs to the short-chain dehydrogenases/reductases (SDR) family.</text>
</comment>
<evidence type="ECO:0000256" key="3">
    <source>
        <dbReference type="RuleBase" id="RU000363"/>
    </source>
</evidence>
<dbReference type="OMA" id="KLDKAGW"/>
<accession>A0A5M3M9I8</accession>
<dbReference type="SUPFAM" id="SSF51735">
    <property type="entry name" value="NAD(P)-binding Rossmann-fold domains"/>
    <property type="match status" value="1"/>
</dbReference>
<dbReference type="Proteomes" id="UP000053558">
    <property type="component" value="Unassembled WGS sequence"/>
</dbReference>
<protein>
    <submittedName>
        <fullName evidence="4">Short chain oxidoreductase</fullName>
    </submittedName>
</protein>